<evidence type="ECO:0000313" key="9">
    <source>
        <dbReference type="Proteomes" id="UP000557830"/>
    </source>
</evidence>
<reference evidence="6 8" key="1">
    <citation type="submission" date="2018-08" db="EMBL/GenBank/DDBJ databases">
        <authorList>
            <consortium name="NARMS: The National Antimicrobial Resistance Monitoring System"/>
        </authorList>
    </citation>
    <scope>NUCLEOTIDE SEQUENCE [LARGE SCALE GENOMIC DNA]</scope>
    <source>
        <strain evidence="5 8">CVM N17C171</strain>
        <strain evidence="3 7">FSIS11807978</strain>
        <strain evidence="4 6">FSIS11812579</strain>
        <strain evidence="2 9">FSIS1609200</strain>
    </source>
</reference>
<dbReference type="Proteomes" id="UP000365807">
    <property type="component" value="Unassembled WGS sequence"/>
</dbReference>
<name>A0A630BUW3_CAMCO</name>
<accession>A0A630BUW3</accession>
<dbReference type="Proteomes" id="UP000333665">
    <property type="component" value="Unassembled WGS sequence"/>
</dbReference>
<feature type="transmembrane region" description="Helical" evidence="1">
    <location>
        <begin position="87"/>
        <end position="106"/>
    </location>
</feature>
<dbReference type="Proteomes" id="UP000411403">
    <property type="component" value="Unassembled WGS sequence"/>
</dbReference>
<feature type="transmembrane region" description="Helical" evidence="1">
    <location>
        <begin position="59"/>
        <end position="80"/>
    </location>
</feature>
<proteinExistence type="predicted"/>
<feature type="transmembrane region" description="Helical" evidence="1">
    <location>
        <begin position="112"/>
        <end position="129"/>
    </location>
</feature>
<dbReference type="EMBL" id="AACGFG010000020">
    <property type="protein sequence ID" value="EAK4359042.1"/>
    <property type="molecule type" value="Genomic_DNA"/>
</dbReference>
<gene>
    <name evidence="2" type="ORF">BU953_10180</name>
    <name evidence="3" type="ORF">C6T04_09035</name>
    <name evidence="4" type="ORF">DYF97_06390</name>
    <name evidence="5" type="ORF">DYU70_09595</name>
</gene>
<evidence type="ECO:0000313" key="5">
    <source>
        <dbReference type="EMBL" id="EAL9205396.1"/>
    </source>
</evidence>
<evidence type="ECO:0000313" key="3">
    <source>
        <dbReference type="EMBL" id="EAK4359042.1"/>
    </source>
</evidence>
<dbReference type="RefSeq" id="WP_002790713.1">
    <property type="nucleotide sequence ID" value="NZ_CP013035.1"/>
</dbReference>
<evidence type="ECO:0000313" key="4">
    <source>
        <dbReference type="EMBL" id="EAL8416993.1"/>
    </source>
</evidence>
<keyword evidence="1" id="KW-1133">Transmembrane helix</keyword>
<evidence type="ECO:0000313" key="8">
    <source>
        <dbReference type="Proteomes" id="UP000411403"/>
    </source>
</evidence>
<sequence>MIYEKKITKKEIFSYAIFIAIIALICIFKNEIWEFVKFIFSNLDFICGNFANFVGEDNIVFFPITTLLIVFTIAICAVWGLSNVLSLSLFIMPIFVAVFYIFNIDISLKNLYGSYFIFLIIINGLSWSVNQR</sequence>
<dbReference type="EMBL" id="AACSIE010000022">
    <property type="protein sequence ID" value="EAL9205396.1"/>
    <property type="molecule type" value="Genomic_DNA"/>
</dbReference>
<keyword evidence="1" id="KW-0472">Membrane</keyword>
<organism evidence="5 8">
    <name type="scientific">Campylobacter coli</name>
    <dbReference type="NCBI Taxonomy" id="195"/>
    <lineage>
        <taxon>Bacteria</taxon>
        <taxon>Pseudomonadati</taxon>
        <taxon>Campylobacterota</taxon>
        <taxon>Epsilonproteobacteria</taxon>
        <taxon>Campylobacterales</taxon>
        <taxon>Campylobacteraceae</taxon>
        <taxon>Campylobacter</taxon>
    </lineage>
</organism>
<dbReference type="EMBL" id="AABUYW010000066">
    <property type="protein sequence ID" value="EAJ1077946.1"/>
    <property type="molecule type" value="Genomic_DNA"/>
</dbReference>
<evidence type="ECO:0000313" key="6">
    <source>
        <dbReference type="Proteomes" id="UP000333665"/>
    </source>
</evidence>
<protein>
    <submittedName>
        <fullName evidence="5">Uncharacterized protein</fullName>
    </submittedName>
</protein>
<feature type="transmembrane region" description="Helical" evidence="1">
    <location>
        <begin position="12"/>
        <end position="30"/>
    </location>
</feature>
<dbReference type="AlphaFoldDB" id="A0A630BUW3"/>
<keyword evidence="1" id="KW-0812">Transmembrane</keyword>
<evidence type="ECO:0000256" key="1">
    <source>
        <dbReference type="SAM" id="Phobius"/>
    </source>
</evidence>
<dbReference type="Proteomes" id="UP000557830">
    <property type="component" value="Unassembled WGS sequence"/>
</dbReference>
<evidence type="ECO:0000313" key="7">
    <source>
        <dbReference type="Proteomes" id="UP000365807"/>
    </source>
</evidence>
<comment type="caution">
    <text evidence="5">The sequence shown here is derived from an EMBL/GenBank/DDBJ whole genome shotgun (WGS) entry which is preliminary data.</text>
</comment>
<evidence type="ECO:0000313" key="2">
    <source>
        <dbReference type="EMBL" id="EAJ1077946.1"/>
    </source>
</evidence>
<dbReference type="EMBL" id="AACRQU010000014">
    <property type="protein sequence ID" value="EAL8416993.1"/>
    <property type="molecule type" value="Genomic_DNA"/>
</dbReference>